<feature type="domain" description="Chitin-binding type-2" evidence="7">
    <location>
        <begin position="233"/>
        <end position="301"/>
    </location>
</feature>
<reference evidence="8 9" key="1">
    <citation type="submission" date="2019-08" db="EMBL/GenBank/DDBJ databases">
        <title>The genome of the soybean aphid Biotype 1, its phylome, world population structure and adaptation to the North American continent.</title>
        <authorList>
            <person name="Giordano R."/>
            <person name="Donthu R.K."/>
            <person name="Hernandez A.G."/>
            <person name="Wright C.L."/>
            <person name="Zimin A.V."/>
        </authorList>
    </citation>
    <scope>NUCLEOTIDE SEQUENCE [LARGE SCALE GENOMIC DNA]</scope>
    <source>
        <tissue evidence="8">Whole aphids</tissue>
    </source>
</reference>
<dbReference type="Pfam" id="PF01607">
    <property type="entry name" value="CBM_14"/>
    <property type="match status" value="3"/>
</dbReference>
<keyword evidence="1" id="KW-0147">Chitin-binding</keyword>
<accession>A0A6G0TMK4</accession>
<sequence length="320" mass="36203">MSLSIVLCTIVIGISHLTNVQYFNTHCTGVYASCYRAGRRAEFTFTVSSAAAFVLGSPFFFLRNTLEPKKPSPENRKFFPHEHFNKYFARRPTDGQFQCPKKNGQYEDPVQCDKFYECKDGVATEKLCPDGLVFDPLNRKVNKCDQPFSVDCGERTELQAPQPNYLCPRRNGYFAHPDEKVCNIFYNCIEGDGTEIVCPNGLHFDEYAGSCAWPATAGRTGCNESDDMKLKDGFTCPKDKPHNSRGQNVAHPVFAHPDDCQKFYVCLNGVTPREQGCSTGEVFNEESQKCDQPENVAGCENWYKDDPQVQQQQQNKNKKQ</sequence>
<evidence type="ECO:0000256" key="5">
    <source>
        <dbReference type="ARBA" id="ARBA00023180"/>
    </source>
</evidence>
<feature type="compositionally biased region" description="Low complexity" evidence="6">
    <location>
        <begin position="308"/>
        <end position="320"/>
    </location>
</feature>
<feature type="domain" description="Chitin-binding type-2" evidence="7">
    <location>
        <begin position="164"/>
        <end position="224"/>
    </location>
</feature>
<feature type="domain" description="Chitin-binding type-2" evidence="7">
    <location>
        <begin position="96"/>
        <end position="154"/>
    </location>
</feature>
<keyword evidence="2" id="KW-0732">Signal</keyword>
<keyword evidence="3" id="KW-0677">Repeat</keyword>
<evidence type="ECO:0000313" key="9">
    <source>
        <dbReference type="Proteomes" id="UP000475862"/>
    </source>
</evidence>
<gene>
    <name evidence="8" type="ORF">AGLY_008543</name>
</gene>
<keyword evidence="4" id="KW-1015">Disulfide bond</keyword>
<keyword evidence="5" id="KW-0325">Glycoprotein</keyword>
<dbReference type="PANTHER" id="PTHR23301">
    <property type="entry name" value="CHITIN BINDING PERITROPHIN-A"/>
    <property type="match status" value="1"/>
</dbReference>
<dbReference type="InterPro" id="IPR036508">
    <property type="entry name" value="Chitin-bd_dom_sf"/>
</dbReference>
<organism evidence="8 9">
    <name type="scientific">Aphis glycines</name>
    <name type="common">Soybean aphid</name>
    <dbReference type="NCBI Taxonomy" id="307491"/>
    <lineage>
        <taxon>Eukaryota</taxon>
        <taxon>Metazoa</taxon>
        <taxon>Ecdysozoa</taxon>
        <taxon>Arthropoda</taxon>
        <taxon>Hexapoda</taxon>
        <taxon>Insecta</taxon>
        <taxon>Pterygota</taxon>
        <taxon>Neoptera</taxon>
        <taxon>Paraneoptera</taxon>
        <taxon>Hemiptera</taxon>
        <taxon>Sternorrhyncha</taxon>
        <taxon>Aphidomorpha</taxon>
        <taxon>Aphidoidea</taxon>
        <taxon>Aphididae</taxon>
        <taxon>Aphidini</taxon>
        <taxon>Aphis</taxon>
        <taxon>Aphis</taxon>
    </lineage>
</organism>
<evidence type="ECO:0000259" key="7">
    <source>
        <dbReference type="PROSITE" id="PS50940"/>
    </source>
</evidence>
<dbReference type="SUPFAM" id="SSF57625">
    <property type="entry name" value="Invertebrate chitin-binding proteins"/>
    <property type="match status" value="3"/>
</dbReference>
<dbReference type="SMART" id="SM00494">
    <property type="entry name" value="ChtBD2"/>
    <property type="match status" value="3"/>
</dbReference>
<protein>
    <recommendedName>
        <fullName evidence="7">Chitin-binding type-2 domain-containing protein</fullName>
    </recommendedName>
</protein>
<dbReference type="Proteomes" id="UP000475862">
    <property type="component" value="Unassembled WGS sequence"/>
</dbReference>
<dbReference type="PANTHER" id="PTHR23301:SF110">
    <property type="entry name" value="LD43683P-RELATED"/>
    <property type="match status" value="1"/>
</dbReference>
<evidence type="ECO:0000256" key="6">
    <source>
        <dbReference type="SAM" id="MobiDB-lite"/>
    </source>
</evidence>
<dbReference type="AlphaFoldDB" id="A0A6G0TMK4"/>
<evidence type="ECO:0000313" key="8">
    <source>
        <dbReference type="EMBL" id="KAE9534453.1"/>
    </source>
</evidence>
<evidence type="ECO:0000256" key="3">
    <source>
        <dbReference type="ARBA" id="ARBA00022737"/>
    </source>
</evidence>
<evidence type="ECO:0000256" key="4">
    <source>
        <dbReference type="ARBA" id="ARBA00023157"/>
    </source>
</evidence>
<feature type="region of interest" description="Disordered" evidence="6">
    <location>
        <begin position="301"/>
        <end position="320"/>
    </location>
</feature>
<dbReference type="EMBL" id="VYZN01000028">
    <property type="protein sequence ID" value="KAE9534453.1"/>
    <property type="molecule type" value="Genomic_DNA"/>
</dbReference>
<dbReference type="OrthoDB" id="439917at2759"/>
<dbReference type="InterPro" id="IPR051940">
    <property type="entry name" value="Chitin_bind-dev_reg"/>
</dbReference>
<dbReference type="GO" id="GO:0005576">
    <property type="term" value="C:extracellular region"/>
    <property type="evidence" value="ECO:0007669"/>
    <property type="project" value="InterPro"/>
</dbReference>
<dbReference type="GO" id="GO:0008061">
    <property type="term" value="F:chitin binding"/>
    <property type="evidence" value="ECO:0007669"/>
    <property type="project" value="UniProtKB-KW"/>
</dbReference>
<proteinExistence type="predicted"/>
<name>A0A6G0TMK4_APHGL</name>
<comment type="caution">
    <text evidence="8">The sequence shown here is derived from an EMBL/GenBank/DDBJ whole genome shotgun (WGS) entry which is preliminary data.</text>
</comment>
<evidence type="ECO:0000256" key="1">
    <source>
        <dbReference type="ARBA" id="ARBA00022669"/>
    </source>
</evidence>
<dbReference type="PROSITE" id="PS50940">
    <property type="entry name" value="CHIT_BIND_II"/>
    <property type="match status" value="3"/>
</dbReference>
<evidence type="ECO:0000256" key="2">
    <source>
        <dbReference type="ARBA" id="ARBA00022729"/>
    </source>
</evidence>
<dbReference type="Gene3D" id="2.170.140.10">
    <property type="entry name" value="Chitin binding domain"/>
    <property type="match status" value="3"/>
</dbReference>
<keyword evidence="9" id="KW-1185">Reference proteome</keyword>
<dbReference type="InterPro" id="IPR002557">
    <property type="entry name" value="Chitin-bd_dom"/>
</dbReference>